<sequence length="451" mass="51403">MSSFATRSNESISSKIKQSYFVHSTPEGLNGAQYLAVNREGTIIYGLRIRVELSIIEAPGEVPEVITTATEKTVCKYHVASGSSKTFQLDDDFDPLLLTRVLEFYTISDNLVVILCYDSEHCQFIQVLMHLEHEKEWAQSVVYRRKTVSRLAGPPIVNLSFLDKGKILLCGVRGAEDGQNERMSMSIAADPLNSFNQQDEDFSNLMEEFNKFLITRPPDTDGKSLISLFLLNLDQDQISVLLSEVDPNDPNSEAIFATNCIGIINRKDKGFSVERLDDSVISSTGEPLKVTSIANMKTKGGSVWMTFSVTDIEKLKTIYWRCKHLYVRVMLRLMIMGFHGSIYLWRFDNGFTFYCLTRILTFLHGPTMIQYMHHRKNSTCVIWIFKEDASSDMIMQQEFKKIKEIQMRLISLSASMLIHLIELFSQPDKAAIARKTSNIFCIQKLSSIREK</sequence>
<dbReference type="STRING" id="1611254.A0A2G5UGJ0"/>
<gene>
    <name evidence="1" type="primary">Cnig_chr_III.g10462</name>
    <name evidence="1" type="ORF">B9Z55_010462</name>
</gene>
<keyword evidence="2" id="KW-1185">Reference proteome</keyword>
<proteinExistence type="predicted"/>
<comment type="caution">
    <text evidence="1">The sequence shown here is derived from an EMBL/GenBank/DDBJ whole genome shotgun (WGS) entry which is preliminary data.</text>
</comment>
<dbReference type="EMBL" id="PDUG01000003">
    <property type="protein sequence ID" value="PIC38451.1"/>
    <property type="molecule type" value="Genomic_DNA"/>
</dbReference>
<organism evidence="1 2">
    <name type="scientific">Caenorhabditis nigoni</name>
    <dbReference type="NCBI Taxonomy" id="1611254"/>
    <lineage>
        <taxon>Eukaryota</taxon>
        <taxon>Metazoa</taxon>
        <taxon>Ecdysozoa</taxon>
        <taxon>Nematoda</taxon>
        <taxon>Chromadorea</taxon>
        <taxon>Rhabditida</taxon>
        <taxon>Rhabditina</taxon>
        <taxon>Rhabditomorpha</taxon>
        <taxon>Rhabditoidea</taxon>
        <taxon>Rhabditidae</taxon>
        <taxon>Peloderinae</taxon>
        <taxon>Caenorhabditis</taxon>
    </lineage>
</organism>
<dbReference type="Proteomes" id="UP000230233">
    <property type="component" value="Chromosome III"/>
</dbReference>
<dbReference type="AlphaFoldDB" id="A0A2G5UGJ0"/>
<evidence type="ECO:0000313" key="1">
    <source>
        <dbReference type="EMBL" id="PIC38451.1"/>
    </source>
</evidence>
<evidence type="ECO:0000313" key="2">
    <source>
        <dbReference type="Proteomes" id="UP000230233"/>
    </source>
</evidence>
<dbReference type="OrthoDB" id="5830141at2759"/>
<reference evidence="2" key="1">
    <citation type="submission" date="2017-10" db="EMBL/GenBank/DDBJ databases">
        <title>Rapid genome shrinkage in a self-fertile nematode reveals novel sperm competition proteins.</title>
        <authorList>
            <person name="Yin D."/>
            <person name="Schwarz E.M."/>
            <person name="Thomas C.G."/>
            <person name="Felde R.L."/>
            <person name="Korf I.F."/>
            <person name="Cutter A.D."/>
            <person name="Schartner C.M."/>
            <person name="Ralston E.J."/>
            <person name="Meyer B.J."/>
            <person name="Haag E.S."/>
        </authorList>
    </citation>
    <scope>NUCLEOTIDE SEQUENCE [LARGE SCALE GENOMIC DNA]</scope>
    <source>
        <strain evidence="2">JU1422</strain>
    </source>
</reference>
<protein>
    <submittedName>
        <fullName evidence="1">Uncharacterized protein</fullName>
    </submittedName>
</protein>
<accession>A0A2G5UGJ0</accession>
<name>A0A2G5UGJ0_9PELO</name>